<sequence length="588" mass="68897">MHCLNLRTKVQILNRIFETEPKTITTIITKTKKPFRNCFQPSHTFSRNIFDISLPNKNEFIQALRKQTIDTELSEFSRIDESQALEFYKNINNSYCFKRFYLNLISYLLRQCANNDRLDLVDIIFTQFIKDIENNPNKHLLGTFIINVWNTFASIYYERGSSEKIEITKSKNPNHCFIFIEKSIVKGLKLKSGTLNILLSSCLTSRQNLNQQQKSINIILDLMSDWNVGPNGKTFEILLRHCRDFDHLERIWSKIVNLGFHHDQTLHVEIIKTCLRLKSRKEGLSKCFDYLLRLNRISQGELATGAYNIFLKACAYHRDFIRGMRVIEMMWLRNLEPQIIGYNNLLNTIRIITFQNMSSWSLAQRSIINNIYREYLWILLEGMLSRPKTRTMPRQLINSIILALGKFGDIRGLIEFYDAKINLETSNNRLTSVDQNIGNILAQRTDHVPLDITFFNLFLKEISSSNPMTTLEMFNRLPNYLEPNNDTIEYLFSSIQTSLDFKNFGIQFCDALIRQRANVASESMKTIFQRMYQRITGCNGKSTMEVDVNEFYWVYVSGYIAREIISVYNDQDLIECLKMLEIKSENSC</sequence>
<organism evidence="1 2">
    <name type="scientific">Racocetra persica</name>
    <dbReference type="NCBI Taxonomy" id="160502"/>
    <lineage>
        <taxon>Eukaryota</taxon>
        <taxon>Fungi</taxon>
        <taxon>Fungi incertae sedis</taxon>
        <taxon>Mucoromycota</taxon>
        <taxon>Glomeromycotina</taxon>
        <taxon>Glomeromycetes</taxon>
        <taxon>Diversisporales</taxon>
        <taxon>Gigasporaceae</taxon>
        <taxon>Racocetra</taxon>
    </lineage>
</organism>
<accession>A0ACA9KGE0</accession>
<evidence type="ECO:0000313" key="2">
    <source>
        <dbReference type="Proteomes" id="UP000789920"/>
    </source>
</evidence>
<gene>
    <name evidence="1" type="ORF">RPERSI_LOCUS551</name>
</gene>
<reference evidence="1" key="1">
    <citation type="submission" date="2021-06" db="EMBL/GenBank/DDBJ databases">
        <authorList>
            <person name="Kallberg Y."/>
            <person name="Tangrot J."/>
            <person name="Rosling A."/>
        </authorList>
    </citation>
    <scope>NUCLEOTIDE SEQUENCE</scope>
    <source>
        <strain evidence="1">MA461A</strain>
    </source>
</reference>
<proteinExistence type="predicted"/>
<dbReference type="Proteomes" id="UP000789920">
    <property type="component" value="Unassembled WGS sequence"/>
</dbReference>
<dbReference type="EMBL" id="CAJVQC010000430">
    <property type="protein sequence ID" value="CAG8470343.1"/>
    <property type="molecule type" value="Genomic_DNA"/>
</dbReference>
<name>A0ACA9KGE0_9GLOM</name>
<comment type="caution">
    <text evidence="1">The sequence shown here is derived from an EMBL/GenBank/DDBJ whole genome shotgun (WGS) entry which is preliminary data.</text>
</comment>
<keyword evidence="2" id="KW-1185">Reference proteome</keyword>
<protein>
    <submittedName>
        <fullName evidence="1">966_t:CDS:1</fullName>
    </submittedName>
</protein>
<evidence type="ECO:0000313" key="1">
    <source>
        <dbReference type="EMBL" id="CAG8470343.1"/>
    </source>
</evidence>